<sequence>MGEYLEFLGRMGRNMTGWDGARDFACGETPPSGKQRKNNPCLYYCSYNCVRRRYWAPWLSYQFTNRHKKTQPHRHLFLSRKTAAKHIITMLGFLHSVSPPVSQVIPSISMHPARSMPTGQCIRSAGQATIATSSAGGIFEGTSDSPSRSKNRYLGQVCTLGSCVLTRESYPEEKMG</sequence>
<keyword evidence="2" id="KW-1185">Reference proteome</keyword>
<organism evidence="1 2">
    <name type="scientific">Colletotrichum zoysiae</name>
    <dbReference type="NCBI Taxonomy" id="1216348"/>
    <lineage>
        <taxon>Eukaryota</taxon>
        <taxon>Fungi</taxon>
        <taxon>Dikarya</taxon>
        <taxon>Ascomycota</taxon>
        <taxon>Pezizomycotina</taxon>
        <taxon>Sordariomycetes</taxon>
        <taxon>Hypocreomycetidae</taxon>
        <taxon>Glomerellales</taxon>
        <taxon>Glomerellaceae</taxon>
        <taxon>Colletotrichum</taxon>
        <taxon>Colletotrichum graminicola species complex</taxon>
    </lineage>
</organism>
<name>A0AAD9LXN6_9PEZI</name>
<comment type="caution">
    <text evidence="1">The sequence shown here is derived from an EMBL/GenBank/DDBJ whole genome shotgun (WGS) entry which is preliminary data.</text>
</comment>
<dbReference type="Proteomes" id="UP001232148">
    <property type="component" value="Unassembled WGS sequence"/>
</dbReference>
<evidence type="ECO:0000313" key="2">
    <source>
        <dbReference type="Proteomes" id="UP001232148"/>
    </source>
</evidence>
<reference evidence="1" key="1">
    <citation type="submission" date="2021-06" db="EMBL/GenBank/DDBJ databases">
        <title>Comparative genomics, transcriptomics and evolutionary studies reveal genomic signatures of adaptation to plant cell wall in hemibiotrophic fungi.</title>
        <authorList>
            <consortium name="DOE Joint Genome Institute"/>
            <person name="Baroncelli R."/>
            <person name="Diaz J.F."/>
            <person name="Benocci T."/>
            <person name="Peng M."/>
            <person name="Battaglia E."/>
            <person name="Haridas S."/>
            <person name="Andreopoulos W."/>
            <person name="Labutti K."/>
            <person name="Pangilinan J."/>
            <person name="Floch G.L."/>
            <person name="Makela M.R."/>
            <person name="Henrissat B."/>
            <person name="Grigoriev I.V."/>
            <person name="Crouch J.A."/>
            <person name="De Vries R.P."/>
            <person name="Sukno S.A."/>
            <person name="Thon M.R."/>
        </authorList>
    </citation>
    <scope>NUCLEOTIDE SEQUENCE</scope>
    <source>
        <strain evidence="1">MAFF235873</strain>
    </source>
</reference>
<accession>A0AAD9LXN6</accession>
<protein>
    <submittedName>
        <fullName evidence="1">Uncharacterized protein</fullName>
    </submittedName>
</protein>
<gene>
    <name evidence="1" type="ORF">LX32DRAFT_213848</name>
</gene>
<evidence type="ECO:0000313" key="1">
    <source>
        <dbReference type="EMBL" id="KAK2022080.1"/>
    </source>
</evidence>
<dbReference type="EMBL" id="MU843061">
    <property type="protein sequence ID" value="KAK2022080.1"/>
    <property type="molecule type" value="Genomic_DNA"/>
</dbReference>
<dbReference type="AlphaFoldDB" id="A0AAD9LXN6"/>
<proteinExistence type="predicted"/>